<accession>A0ABR7WQR0</accession>
<evidence type="ECO:0000313" key="1">
    <source>
        <dbReference type="EMBL" id="MBD1364661.1"/>
    </source>
</evidence>
<dbReference type="EMBL" id="JACWMY010000006">
    <property type="protein sequence ID" value="MBD1364661.1"/>
    <property type="molecule type" value="Genomic_DNA"/>
</dbReference>
<evidence type="ECO:0000313" key="2">
    <source>
        <dbReference type="Proteomes" id="UP000606600"/>
    </source>
</evidence>
<organism evidence="1 2">
    <name type="scientific">Mucilaginibacter pankratovii</name>
    <dbReference type="NCBI Taxonomy" id="2772110"/>
    <lineage>
        <taxon>Bacteria</taxon>
        <taxon>Pseudomonadati</taxon>
        <taxon>Bacteroidota</taxon>
        <taxon>Sphingobacteriia</taxon>
        <taxon>Sphingobacteriales</taxon>
        <taxon>Sphingobacteriaceae</taxon>
        <taxon>Mucilaginibacter</taxon>
    </lineage>
</organism>
<comment type="caution">
    <text evidence="1">The sequence shown here is derived from an EMBL/GenBank/DDBJ whole genome shotgun (WGS) entry which is preliminary data.</text>
</comment>
<keyword evidence="2" id="KW-1185">Reference proteome</keyword>
<proteinExistence type="predicted"/>
<reference evidence="1 2" key="1">
    <citation type="submission" date="2020-09" db="EMBL/GenBank/DDBJ databases">
        <title>Novel species of Mucilaginibacter isolated from a glacier on the Tibetan Plateau.</title>
        <authorList>
            <person name="Liu Q."/>
            <person name="Xin Y.-H."/>
        </authorList>
    </citation>
    <scope>NUCLEOTIDE SEQUENCE [LARGE SCALE GENOMIC DNA]</scope>
    <source>
        <strain evidence="1 2">ZT4R22</strain>
    </source>
</reference>
<protein>
    <submittedName>
        <fullName evidence="1">Uncharacterized protein</fullName>
    </submittedName>
</protein>
<gene>
    <name evidence="1" type="ORF">IDJ77_12650</name>
</gene>
<dbReference type="RefSeq" id="WP_191189330.1">
    <property type="nucleotide sequence ID" value="NZ_JACWMY010000006.1"/>
</dbReference>
<dbReference type="Proteomes" id="UP000606600">
    <property type="component" value="Unassembled WGS sequence"/>
</dbReference>
<name>A0ABR7WQR0_9SPHI</name>
<sequence length="132" mass="15431">METRIELYNKRERVSSIITVKQLAENTFQMIENDLANCTLTKGTEFETKINKGSQHEVRRILTRSSFITRRFILPPNYRIADYLMLGDELDARGGFWQVDFGCFLTVNIPKDFPFNVDSVIKEFDLNLEEVD</sequence>